<dbReference type="EMBL" id="CM055104">
    <property type="protein sequence ID" value="KAJ7533024.1"/>
    <property type="molecule type" value="Genomic_DNA"/>
</dbReference>
<dbReference type="Proteomes" id="UP001162992">
    <property type="component" value="Chromosome 13"/>
</dbReference>
<proteinExistence type="predicted"/>
<protein>
    <submittedName>
        <fullName evidence="1">Uncharacterized protein</fullName>
    </submittedName>
</protein>
<accession>A0ACC2BTC5</accession>
<comment type="caution">
    <text evidence="1">The sequence shown here is derived from an EMBL/GenBank/DDBJ whole genome shotgun (WGS) entry which is preliminary data.</text>
</comment>
<keyword evidence="2" id="KW-1185">Reference proteome</keyword>
<reference evidence="2" key="1">
    <citation type="journal article" date="2024" name="Proc. Natl. Acad. Sci. U.S.A.">
        <title>Extraordinary preservation of gene collinearity over three hundred million years revealed in homosporous lycophytes.</title>
        <authorList>
            <person name="Li C."/>
            <person name="Wickell D."/>
            <person name="Kuo L.Y."/>
            <person name="Chen X."/>
            <person name="Nie B."/>
            <person name="Liao X."/>
            <person name="Peng D."/>
            <person name="Ji J."/>
            <person name="Jenkins J."/>
            <person name="Williams M."/>
            <person name="Shu S."/>
            <person name="Plott C."/>
            <person name="Barry K."/>
            <person name="Rajasekar S."/>
            <person name="Grimwood J."/>
            <person name="Han X."/>
            <person name="Sun S."/>
            <person name="Hou Z."/>
            <person name="He W."/>
            <person name="Dai G."/>
            <person name="Sun C."/>
            <person name="Schmutz J."/>
            <person name="Leebens-Mack J.H."/>
            <person name="Li F.W."/>
            <person name="Wang L."/>
        </authorList>
    </citation>
    <scope>NUCLEOTIDE SEQUENCE [LARGE SCALE GENOMIC DNA]</scope>
    <source>
        <strain evidence="2">cv. PW_Plant_1</strain>
    </source>
</reference>
<organism evidence="1 2">
    <name type="scientific">Diphasiastrum complanatum</name>
    <name type="common">Issler's clubmoss</name>
    <name type="synonym">Lycopodium complanatum</name>
    <dbReference type="NCBI Taxonomy" id="34168"/>
    <lineage>
        <taxon>Eukaryota</taxon>
        <taxon>Viridiplantae</taxon>
        <taxon>Streptophyta</taxon>
        <taxon>Embryophyta</taxon>
        <taxon>Tracheophyta</taxon>
        <taxon>Lycopodiopsida</taxon>
        <taxon>Lycopodiales</taxon>
        <taxon>Lycopodiaceae</taxon>
        <taxon>Lycopodioideae</taxon>
        <taxon>Diphasiastrum</taxon>
    </lineage>
</organism>
<evidence type="ECO:0000313" key="1">
    <source>
        <dbReference type="EMBL" id="KAJ7533024.1"/>
    </source>
</evidence>
<sequence>MASLPGPSPHLLSFPACASSRLKTSGFKVKFTGLCWKAKLLQAPISAVPQRNLENQWAELDADISYLTRSERLVQWYPGHIAKAERDLKDQLRLVDVVMEVRDARIPMATCHPEIDLWIGDKKKVLVLNREDMISRSDKSAWASYFALQGVTVLFTDGRLGTGTMKLARTAKSVAASINCKRKEKGLLPRSVRAAVVGYPNVGKSSLINRLLKRKVCATAPRPGVTRQLKWSRIGEDLDLLDSPGVLPMKLQDQAAATRVAICNDIGEGSYAVAGVASVLVEMIKRMPNAGTKVLFDRYKIDVESISGELFLEELAQSLCMGDVNQAAQRVLGDYRKGRLGWLALERPPCQQRRTDRVSKKLCSLGCAYQLMVSSHC</sequence>
<gene>
    <name evidence="1" type="ORF">O6H91_13G030200</name>
</gene>
<evidence type="ECO:0000313" key="2">
    <source>
        <dbReference type="Proteomes" id="UP001162992"/>
    </source>
</evidence>
<name>A0ACC2BTC5_DIPCM</name>